<feature type="compositionally biased region" description="Basic and acidic residues" evidence="1">
    <location>
        <begin position="97"/>
        <end position="112"/>
    </location>
</feature>
<feature type="region of interest" description="Disordered" evidence="1">
    <location>
        <begin position="88"/>
        <end position="112"/>
    </location>
</feature>
<feature type="compositionally biased region" description="Basic and acidic residues" evidence="1">
    <location>
        <begin position="345"/>
        <end position="358"/>
    </location>
</feature>
<comment type="caution">
    <text evidence="2">The sequence shown here is derived from an EMBL/GenBank/DDBJ whole genome shotgun (WGS) entry which is preliminary data.</text>
</comment>
<dbReference type="VEuPathDB" id="ToxoDB:CSUI_006981"/>
<feature type="non-terminal residue" evidence="2">
    <location>
        <position position="358"/>
    </location>
</feature>
<feature type="region of interest" description="Disordered" evidence="1">
    <location>
        <begin position="285"/>
        <end position="358"/>
    </location>
</feature>
<keyword evidence="3" id="KW-1185">Reference proteome</keyword>
<proteinExistence type="predicted"/>
<dbReference type="AlphaFoldDB" id="A0A2C6JXG2"/>
<dbReference type="GeneID" id="94430342"/>
<feature type="compositionally biased region" description="Basic and acidic residues" evidence="1">
    <location>
        <begin position="301"/>
        <end position="333"/>
    </location>
</feature>
<feature type="compositionally biased region" description="Basic residues" evidence="1">
    <location>
        <begin position="216"/>
        <end position="226"/>
    </location>
</feature>
<feature type="region of interest" description="Disordered" evidence="1">
    <location>
        <begin position="1"/>
        <end position="46"/>
    </location>
</feature>
<name>A0A2C6JXG2_9APIC</name>
<evidence type="ECO:0000313" key="2">
    <source>
        <dbReference type="EMBL" id="PHJ19191.1"/>
    </source>
</evidence>
<accession>A0A2C6JXG2</accession>
<reference evidence="2 3" key="1">
    <citation type="journal article" date="2017" name="Int. J. Parasitol.">
        <title>The genome of the protozoan parasite Cystoisospora suis and a reverse vaccinology approach to identify vaccine candidates.</title>
        <authorList>
            <person name="Palmieri N."/>
            <person name="Shrestha A."/>
            <person name="Ruttkowski B."/>
            <person name="Beck T."/>
            <person name="Vogl C."/>
            <person name="Tomley F."/>
            <person name="Blake D.P."/>
            <person name="Joachim A."/>
        </authorList>
    </citation>
    <scope>NUCLEOTIDE SEQUENCE [LARGE SCALE GENOMIC DNA]</scope>
    <source>
        <strain evidence="2 3">Wien I</strain>
    </source>
</reference>
<dbReference type="RefSeq" id="XP_067920893.1">
    <property type="nucleotide sequence ID" value="XM_068067131.1"/>
</dbReference>
<dbReference type="EMBL" id="MIGC01003595">
    <property type="protein sequence ID" value="PHJ19191.1"/>
    <property type="molecule type" value="Genomic_DNA"/>
</dbReference>
<dbReference type="Proteomes" id="UP000221165">
    <property type="component" value="Unassembled WGS sequence"/>
</dbReference>
<sequence>MRRRRGRSEKERGRREDHERASTGEEEEELRMASKEEEGDVECLESDSRAAFSSQDVCLFNSGLQSPASLPRTSFSNGLLHPPLLFMNKKEDEEEKEREVFSPDPREDNGKRDVSLKKKEITMIEEDFERDERCAVVFLRKLDELTQYTVKGLIQWRDGISGEEEEEEERSLLHPSSSSLMSYSPLTLTPVSPVLLSCQPSSSFFFSSSEKDPSKKDRRGGRRRRKERELRHPLAATALITTFSIMLDDMRVSLSACRLLEKRRKEREIYLNMKLQNFSRILPQRRSHLEKDQDQEEEEEKRERHEREKKILEMEMVRDEDIVMGENEGREEMSIEGGEEDEEKMTDITLEKIEGQDG</sequence>
<gene>
    <name evidence="2" type="ORF">CSUI_006981</name>
</gene>
<evidence type="ECO:0000313" key="3">
    <source>
        <dbReference type="Proteomes" id="UP000221165"/>
    </source>
</evidence>
<feature type="compositionally biased region" description="Basic and acidic residues" evidence="1">
    <location>
        <begin position="8"/>
        <end position="23"/>
    </location>
</feature>
<evidence type="ECO:0000256" key="1">
    <source>
        <dbReference type="SAM" id="MobiDB-lite"/>
    </source>
</evidence>
<feature type="region of interest" description="Disordered" evidence="1">
    <location>
        <begin position="204"/>
        <end position="230"/>
    </location>
</feature>
<protein>
    <submittedName>
        <fullName evidence="2">Uncharacterized protein</fullName>
    </submittedName>
</protein>
<organism evidence="2 3">
    <name type="scientific">Cystoisospora suis</name>
    <dbReference type="NCBI Taxonomy" id="483139"/>
    <lineage>
        <taxon>Eukaryota</taxon>
        <taxon>Sar</taxon>
        <taxon>Alveolata</taxon>
        <taxon>Apicomplexa</taxon>
        <taxon>Conoidasida</taxon>
        <taxon>Coccidia</taxon>
        <taxon>Eucoccidiorida</taxon>
        <taxon>Eimeriorina</taxon>
        <taxon>Sarcocystidae</taxon>
        <taxon>Cystoisospora</taxon>
    </lineage>
</organism>